<evidence type="ECO:0000313" key="4">
    <source>
        <dbReference type="Proteomes" id="UP000078348"/>
    </source>
</evidence>
<feature type="coiled-coil region" evidence="1">
    <location>
        <begin position="10"/>
        <end position="51"/>
    </location>
</feature>
<sequence>MGAAPSRTPAEILQDNKNAIRTSIREIEREQRQIERRRKEVESKIKKAAQDGRVGEVKIFAKDLVRIKKAIEKFEVAKANLQGIQIQLMTASGQEAITSSIKGACEAYRALNGLMDPKAMQRIMAEYQKESMRQEIMSEVMDGAMDDAMGNLNDPDAEEELVEKTLQEIGVSASGQLMDPSGTNPNPVSAEANADLTSRLNNL</sequence>
<dbReference type="GO" id="GO:0007034">
    <property type="term" value="P:vacuolar transport"/>
    <property type="evidence" value="ECO:0007669"/>
    <property type="project" value="InterPro"/>
</dbReference>
<gene>
    <name evidence="3" type="ORF">AV274_5459</name>
</gene>
<keyword evidence="1" id="KW-0175">Coiled coil</keyword>
<keyword evidence="4" id="KW-1185">Reference proteome</keyword>
<feature type="region of interest" description="Disordered" evidence="2">
    <location>
        <begin position="173"/>
        <end position="203"/>
    </location>
</feature>
<dbReference type="EMBL" id="LXWW01000506">
    <property type="protein sequence ID" value="OAO12859.1"/>
    <property type="molecule type" value="Genomic_DNA"/>
</dbReference>
<dbReference type="STRING" id="478820.A0A196SA34"/>
<accession>A0A196SA34</accession>
<comment type="caution">
    <text evidence="3">The sequence shown here is derived from an EMBL/GenBank/DDBJ whole genome shotgun (WGS) entry which is preliminary data.</text>
</comment>
<organism evidence="3 4">
    <name type="scientific">Blastocystis sp. subtype 1 (strain ATCC 50177 / NandII)</name>
    <dbReference type="NCBI Taxonomy" id="478820"/>
    <lineage>
        <taxon>Eukaryota</taxon>
        <taxon>Sar</taxon>
        <taxon>Stramenopiles</taxon>
        <taxon>Bigyra</taxon>
        <taxon>Opalozoa</taxon>
        <taxon>Opalinata</taxon>
        <taxon>Blastocystidae</taxon>
        <taxon>Blastocystis</taxon>
    </lineage>
</organism>
<evidence type="ECO:0000256" key="1">
    <source>
        <dbReference type="SAM" id="Coils"/>
    </source>
</evidence>
<dbReference type="Gene3D" id="6.10.140.1230">
    <property type="match status" value="1"/>
</dbReference>
<dbReference type="Proteomes" id="UP000078348">
    <property type="component" value="Unassembled WGS sequence"/>
</dbReference>
<evidence type="ECO:0000256" key="2">
    <source>
        <dbReference type="SAM" id="MobiDB-lite"/>
    </source>
</evidence>
<dbReference type="OrthoDB" id="5594417at2759"/>
<dbReference type="Pfam" id="PF03357">
    <property type="entry name" value="Snf7"/>
    <property type="match status" value="1"/>
</dbReference>
<protein>
    <submittedName>
        <fullName evidence="3">Vacuolar protein sorting-associated protein</fullName>
    </submittedName>
</protein>
<name>A0A196SA34_BLAHN</name>
<dbReference type="InterPro" id="IPR005024">
    <property type="entry name" value="Snf7_fam"/>
</dbReference>
<dbReference type="AlphaFoldDB" id="A0A196SA34"/>
<proteinExistence type="predicted"/>
<reference evidence="3 4" key="1">
    <citation type="submission" date="2016-05" db="EMBL/GenBank/DDBJ databases">
        <title>Nuclear genome of Blastocystis sp. subtype 1 NandII.</title>
        <authorList>
            <person name="Gentekaki E."/>
            <person name="Curtis B."/>
            <person name="Stairs C."/>
            <person name="Eme L."/>
            <person name="Herman E."/>
            <person name="Klimes V."/>
            <person name="Arias M.C."/>
            <person name="Elias M."/>
            <person name="Hilliou F."/>
            <person name="Klute M."/>
            <person name="Malik S.-B."/>
            <person name="Pightling A."/>
            <person name="Rachubinski R."/>
            <person name="Salas D."/>
            <person name="Schlacht A."/>
            <person name="Suga H."/>
            <person name="Archibald J."/>
            <person name="Ball S.G."/>
            <person name="Clark G."/>
            <person name="Dacks J."/>
            <person name="Van Der Giezen M."/>
            <person name="Tsaousis A."/>
            <person name="Roger A."/>
        </authorList>
    </citation>
    <scope>NUCLEOTIDE SEQUENCE [LARGE SCALE GENOMIC DNA]</scope>
    <source>
        <strain evidence="4">ATCC 50177 / NandII</strain>
    </source>
</reference>
<evidence type="ECO:0000313" key="3">
    <source>
        <dbReference type="EMBL" id="OAO12859.1"/>
    </source>
</evidence>
<dbReference type="PANTHER" id="PTHR10476">
    <property type="entry name" value="CHARGED MULTIVESICULAR BODY PROTEIN"/>
    <property type="match status" value="1"/>
</dbReference>